<reference evidence="2" key="1">
    <citation type="journal article" date="2019" name="Sci. Rep.">
        <title>Draft genome of Tanacetum cinerariifolium, the natural source of mosquito coil.</title>
        <authorList>
            <person name="Yamashiro T."/>
            <person name="Shiraishi A."/>
            <person name="Satake H."/>
            <person name="Nakayama K."/>
        </authorList>
    </citation>
    <scope>NUCLEOTIDE SEQUENCE</scope>
</reference>
<evidence type="ECO:0000256" key="1">
    <source>
        <dbReference type="SAM" id="MobiDB-lite"/>
    </source>
</evidence>
<accession>A0A699IJJ3</accession>
<evidence type="ECO:0000313" key="2">
    <source>
        <dbReference type="EMBL" id="GEZ67741.1"/>
    </source>
</evidence>
<sequence length="170" mass="19306">MVNKFLKQKEPLPHIFKGKAKGALRQSNELQAGLTLTPRAWRLYLSIEVGKDGSGVGLVASTGKGMKDLHVFIDSKYWSVRWKEAEPQQRKKLGNTGRRSWTQRSQVSDHRSSQKIKLQGRSVNRACNHKVEIPQLRSINGNQNKTISQGGKRQQREKSNKQGTYEKAKL</sequence>
<feature type="region of interest" description="Disordered" evidence="1">
    <location>
        <begin position="85"/>
        <end position="170"/>
    </location>
</feature>
<protein>
    <submittedName>
        <fullName evidence="2">Uncharacterized protein</fullName>
    </submittedName>
</protein>
<organism evidence="2">
    <name type="scientific">Tanacetum cinerariifolium</name>
    <name type="common">Dalmatian daisy</name>
    <name type="synonym">Chrysanthemum cinerariifolium</name>
    <dbReference type="NCBI Taxonomy" id="118510"/>
    <lineage>
        <taxon>Eukaryota</taxon>
        <taxon>Viridiplantae</taxon>
        <taxon>Streptophyta</taxon>
        <taxon>Embryophyta</taxon>
        <taxon>Tracheophyta</taxon>
        <taxon>Spermatophyta</taxon>
        <taxon>Magnoliopsida</taxon>
        <taxon>eudicotyledons</taxon>
        <taxon>Gunneridae</taxon>
        <taxon>Pentapetalae</taxon>
        <taxon>asterids</taxon>
        <taxon>campanulids</taxon>
        <taxon>Asterales</taxon>
        <taxon>Asteraceae</taxon>
        <taxon>Asteroideae</taxon>
        <taxon>Anthemideae</taxon>
        <taxon>Anthemidinae</taxon>
        <taxon>Tanacetum</taxon>
    </lineage>
</organism>
<dbReference type="AlphaFoldDB" id="A0A699IJJ3"/>
<comment type="caution">
    <text evidence="2">The sequence shown here is derived from an EMBL/GenBank/DDBJ whole genome shotgun (WGS) entry which is preliminary data.</text>
</comment>
<proteinExistence type="predicted"/>
<gene>
    <name evidence="2" type="ORF">Tci_539714</name>
</gene>
<name>A0A699IJJ3_TANCI</name>
<dbReference type="EMBL" id="BKCJ010308871">
    <property type="protein sequence ID" value="GEZ67741.1"/>
    <property type="molecule type" value="Genomic_DNA"/>
</dbReference>
<feature type="compositionally biased region" description="Polar residues" evidence="1">
    <location>
        <begin position="137"/>
        <end position="152"/>
    </location>
</feature>
<feature type="compositionally biased region" description="Polar residues" evidence="1">
    <location>
        <begin position="97"/>
        <end position="106"/>
    </location>
</feature>
<feature type="compositionally biased region" description="Basic and acidic residues" evidence="1">
    <location>
        <begin position="154"/>
        <end position="170"/>
    </location>
</feature>